<dbReference type="RefSeq" id="WP_070969681.1">
    <property type="nucleotide sequence ID" value="NZ_CP017603.1"/>
</dbReference>
<feature type="domain" description="HDOD" evidence="5">
    <location>
        <begin position="137"/>
        <end position="332"/>
    </location>
</feature>
<dbReference type="EMBL" id="CP017603">
    <property type="protein sequence ID" value="AOY77027.1"/>
    <property type="molecule type" value="Genomic_DNA"/>
</dbReference>
<dbReference type="PROSITE" id="PS50110">
    <property type="entry name" value="RESPONSE_REGULATORY"/>
    <property type="match status" value="1"/>
</dbReference>
<dbReference type="Pfam" id="PF08668">
    <property type="entry name" value="HDOD"/>
    <property type="match status" value="1"/>
</dbReference>
<dbReference type="SUPFAM" id="SSF52172">
    <property type="entry name" value="CheY-like"/>
    <property type="match status" value="1"/>
</dbReference>
<evidence type="ECO:0000256" key="2">
    <source>
        <dbReference type="ARBA" id="ARBA00024867"/>
    </source>
</evidence>
<evidence type="ECO:0000313" key="8">
    <source>
        <dbReference type="Proteomes" id="UP000177894"/>
    </source>
</evidence>
<dbReference type="SMART" id="SM00448">
    <property type="entry name" value="REC"/>
    <property type="match status" value="1"/>
</dbReference>
<dbReference type="Pfam" id="PF00072">
    <property type="entry name" value="Response_reg"/>
    <property type="match status" value="1"/>
</dbReference>
<comment type="function">
    <text evidence="2">May play the central regulatory role in sporulation. It may be an element of the effector pathway responsible for the activation of sporulation genes in response to nutritional stress. Spo0A may act in concert with spo0H (a sigma factor) to control the expression of some genes that are critical to the sporulation process.</text>
</comment>
<dbReference type="Proteomes" id="UP000177894">
    <property type="component" value="Chromosome"/>
</dbReference>
<dbReference type="SUPFAM" id="SSF109604">
    <property type="entry name" value="HD-domain/PDEase-like"/>
    <property type="match status" value="1"/>
</dbReference>
<proteinExistence type="predicted"/>
<dbReference type="InterPro" id="IPR013976">
    <property type="entry name" value="HDOD"/>
</dbReference>
<evidence type="ECO:0000256" key="3">
    <source>
        <dbReference type="PROSITE-ProRule" id="PRU00169"/>
    </source>
</evidence>
<evidence type="ECO:0000259" key="4">
    <source>
        <dbReference type="PROSITE" id="PS50110"/>
    </source>
</evidence>
<dbReference type="Gene3D" id="1.10.3210.10">
    <property type="entry name" value="Hypothetical protein af1432"/>
    <property type="match status" value="1"/>
</dbReference>
<evidence type="ECO:0000259" key="5">
    <source>
        <dbReference type="PROSITE" id="PS51833"/>
    </source>
</evidence>
<dbReference type="InterPro" id="IPR001789">
    <property type="entry name" value="Sig_transdc_resp-reg_receiver"/>
</dbReference>
<organism evidence="7 9">
    <name type="scientific">Clostridium formicaceticum</name>
    <dbReference type="NCBI Taxonomy" id="1497"/>
    <lineage>
        <taxon>Bacteria</taxon>
        <taxon>Bacillati</taxon>
        <taxon>Bacillota</taxon>
        <taxon>Clostridia</taxon>
        <taxon>Eubacteriales</taxon>
        <taxon>Clostridiaceae</taxon>
        <taxon>Clostridium</taxon>
    </lineage>
</organism>
<feature type="domain" description="Response regulatory" evidence="4">
    <location>
        <begin position="4"/>
        <end position="119"/>
    </location>
</feature>
<dbReference type="PANTHER" id="PTHR33525">
    <property type="match status" value="1"/>
</dbReference>
<dbReference type="AlphaFoldDB" id="A0AAC9WHB3"/>
<dbReference type="PROSITE" id="PS51833">
    <property type="entry name" value="HDOD"/>
    <property type="match status" value="1"/>
</dbReference>
<evidence type="ECO:0000313" key="7">
    <source>
        <dbReference type="EMBL" id="ARE87525.1"/>
    </source>
</evidence>
<name>A0AAC9WHB3_9CLOT</name>
<feature type="modified residue" description="4-aspartylphosphate" evidence="3">
    <location>
        <position position="53"/>
    </location>
</feature>
<gene>
    <name evidence="7" type="primary">hupR1_1</name>
    <name evidence="6" type="ORF">BJL90_14910</name>
    <name evidence="7" type="ORF">CLFO_19250</name>
</gene>
<keyword evidence="8" id="KW-1185">Reference proteome</keyword>
<sequence length="390" mass="44657">MSKKILFVDDETAILKSLKRLFMDADYEIFLAEGGEEALQFLSAENIDLLFTDVKMPGMDGYKLLEKVKKKYPLIIRVILSGYTEGKEIVEAIQKNLARTYILKPWNNEELLKFIEDTFEIQKLLKNKNNMNKFNNIPTLIGSYNRIKTLIEEKSDMEEIAKTIEEDQAIAAKVLHIANSAFYGVKTASIKQAITYLGSDNVEKIVLSTSIFNQLKDNDKITSVKKPLWNHASLTNKVLTFFYENLLNQKIPKWCETAGLLHDIGKVIILTQFPKEYETMLNNVNYHGNGKEDLEVEKSIIGNSHEEIGGYALYWWGLPYAMVEAALFHHHPLDEKVLNKNLVSMVHLANYYAWTMVDGVATCHLDMEIFDFLGITKTQCDGLIKKLKIK</sequence>
<protein>
    <recommendedName>
        <fullName evidence="1">Stage 0 sporulation protein A homolog</fullName>
    </recommendedName>
</protein>
<dbReference type="GO" id="GO:0000160">
    <property type="term" value="P:phosphorelay signal transduction system"/>
    <property type="evidence" value="ECO:0007669"/>
    <property type="project" value="InterPro"/>
</dbReference>
<dbReference type="InterPro" id="IPR011006">
    <property type="entry name" value="CheY-like_superfamily"/>
</dbReference>
<reference evidence="6 8" key="1">
    <citation type="submission" date="2016-10" db="EMBL/GenBank/DDBJ databases">
        <title>Complete Genome Sequence of Acetogen Clostridium formicoaceticum ATCC 27076.</title>
        <authorList>
            <person name="Bao T."/>
            <person name="Cheng C."/>
            <person name="Zhao J."/>
            <person name="Yang S.-T."/>
            <person name="Wang J."/>
            <person name="Wang M."/>
        </authorList>
    </citation>
    <scope>NUCLEOTIDE SEQUENCE [LARGE SCALE GENOMIC DNA]</scope>
    <source>
        <strain evidence="6 8">ATCC 27076</strain>
    </source>
</reference>
<dbReference type="KEGG" id="cfm:BJL90_14910"/>
<dbReference type="EMBL" id="CP020559">
    <property type="protein sequence ID" value="ARE87525.1"/>
    <property type="molecule type" value="Genomic_DNA"/>
</dbReference>
<evidence type="ECO:0000313" key="9">
    <source>
        <dbReference type="Proteomes" id="UP000192478"/>
    </source>
</evidence>
<dbReference type="InterPro" id="IPR052340">
    <property type="entry name" value="RNase_Y/CdgJ"/>
</dbReference>
<dbReference type="Gene3D" id="3.40.50.2300">
    <property type="match status" value="1"/>
</dbReference>
<dbReference type="Proteomes" id="UP000192478">
    <property type="component" value="Chromosome"/>
</dbReference>
<reference evidence="7 9" key="2">
    <citation type="submission" date="2017-03" db="EMBL/GenBank/DDBJ databases">
        <title>Complete sequence of Clostridium formicaceticum DSM 92.</title>
        <authorList>
            <person name="Poehlein A."/>
            <person name="Karl M."/>
            <person name="Bengelsdorf F.R."/>
            <person name="Duerre P."/>
            <person name="Daniel R."/>
        </authorList>
    </citation>
    <scope>NUCLEOTIDE SEQUENCE [LARGE SCALE GENOMIC DNA]</scope>
    <source>
        <strain evidence="7 9">DSM 92</strain>
    </source>
</reference>
<accession>A0AAC9WHB3</accession>
<dbReference type="CDD" id="cd17569">
    <property type="entry name" value="REC_HupR-like"/>
    <property type="match status" value="1"/>
</dbReference>
<keyword evidence="3" id="KW-0597">Phosphoprotein</keyword>
<evidence type="ECO:0000313" key="6">
    <source>
        <dbReference type="EMBL" id="AOY77027.1"/>
    </source>
</evidence>
<evidence type="ECO:0000256" key="1">
    <source>
        <dbReference type="ARBA" id="ARBA00018672"/>
    </source>
</evidence>
<dbReference type="PANTHER" id="PTHR33525:SF3">
    <property type="entry name" value="RIBONUCLEASE Y"/>
    <property type="match status" value="1"/>
</dbReference>